<feature type="domain" description="SAP" evidence="1">
    <location>
        <begin position="72"/>
        <end position="106"/>
    </location>
</feature>
<reference evidence="2" key="1">
    <citation type="journal article" date="2020" name="Nature">
        <title>Giant virus diversity and host interactions through global metagenomics.</title>
        <authorList>
            <person name="Schulz F."/>
            <person name="Roux S."/>
            <person name="Paez-Espino D."/>
            <person name="Jungbluth S."/>
            <person name="Walsh D.A."/>
            <person name="Denef V.J."/>
            <person name="McMahon K.D."/>
            <person name="Konstantinidis K.T."/>
            <person name="Eloe-Fadrosh E.A."/>
            <person name="Kyrpides N.C."/>
            <person name="Woyke T."/>
        </authorList>
    </citation>
    <scope>NUCLEOTIDE SEQUENCE</scope>
    <source>
        <strain evidence="2">GVMAG-S-ERX555907-63</strain>
    </source>
</reference>
<dbReference type="Gene3D" id="1.10.720.30">
    <property type="entry name" value="SAP domain"/>
    <property type="match status" value="2"/>
</dbReference>
<evidence type="ECO:0000259" key="1">
    <source>
        <dbReference type="PROSITE" id="PS50800"/>
    </source>
</evidence>
<proteinExistence type="predicted"/>
<accession>A0A6C0L170</accession>
<name>A0A6C0L170_9ZZZZ</name>
<dbReference type="EMBL" id="MN741017">
    <property type="protein sequence ID" value="QHU22667.1"/>
    <property type="molecule type" value="Genomic_DNA"/>
</dbReference>
<evidence type="ECO:0000313" key="2">
    <source>
        <dbReference type="EMBL" id="QHU22667.1"/>
    </source>
</evidence>
<dbReference type="InterPro" id="IPR003034">
    <property type="entry name" value="SAP_dom"/>
</dbReference>
<dbReference type="SUPFAM" id="SSF68906">
    <property type="entry name" value="SAP domain"/>
    <property type="match status" value="1"/>
</dbReference>
<dbReference type="PROSITE" id="PS50800">
    <property type="entry name" value="SAP"/>
    <property type="match status" value="2"/>
</dbReference>
<dbReference type="AlphaFoldDB" id="A0A6C0L170"/>
<protein>
    <recommendedName>
        <fullName evidence="1">SAP domain-containing protein</fullName>
    </recommendedName>
</protein>
<dbReference type="Pfam" id="PF02037">
    <property type="entry name" value="SAP"/>
    <property type="match status" value="1"/>
</dbReference>
<organism evidence="2">
    <name type="scientific">viral metagenome</name>
    <dbReference type="NCBI Taxonomy" id="1070528"/>
    <lineage>
        <taxon>unclassified sequences</taxon>
        <taxon>metagenomes</taxon>
        <taxon>organismal metagenomes</taxon>
    </lineage>
</organism>
<sequence length="250" mass="28637">MADKGKIPTKTQINTLKKSDAKLKLESLNLDSNGSRPELHERLMIYYHGNDSIKKEKKVKSSKKDVPCRSAIRLMKKKEIISILNELNLPTNGGKDDLVERLDSFYRPNNKDKKNKQPLNNALKEKLKGNLTKNQIRNMTKNDLKENLEKLGLSTSGAILEMSKRLEEHYHPPLCSNISTKSNLPTCSIKKEVLNDQTSTSSTSPVQIILYNGRKIGVMFENLQVLEESSDNDEWIKTDLYWDLESWCPY</sequence>
<dbReference type="InterPro" id="IPR036361">
    <property type="entry name" value="SAP_dom_sf"/>
</dbReference>
<feature type="domain" description="SAP" evidence="1">
    <location>
        <begin position="136"/>
        <end position="170"/>
    </location>
</feature>
<dbReference type="SMART" id="SM00513">
    <property type="entry name" value="SAP"/>
    <property type="match status" value="3"/>
</dbReference>